<evidence type="ECO:0000313" key="2">
    <source>
        <dbReference type="Proteomes" id="UP000001340"/>
    </source>
</evidence>
<evidence type="ECO:0000313" key="1">
    <source>
        <dbReference type="EMBL" id="EKR52778.1"/>
    </source>
</evidence>
<reference evidence="1 2" key="1">
    <citation type="submission" date="2012-10" db="EMBL/GenBank/DDBJ databases">
        <authorList>
            <person name="Harkins D.M."/>
            <person name="Durkin A.S."/>
            <person name="Brinkac L.M."/>
            <person name="Haft D.H."/>
            <person name="Selengut J.D."/>
            <person name="Sanka R."/>
            <person name="DePew J."/>
            <person name="Purushe J."/>
            <person name="Chanthongthip A."/>
            <person name="Lattana O."/>
            <person name="Phetsouvanh R."/>
            <person name="Newton P.N."/>
            <person name="Vinetz J.M."/>
            <person name="Sutton G.G."/>
            <person name="Nierman W.C."/>
            <person name="Fouts D.E."/>
        </authorList>
    </citation>
    <scope>NUCLEOTIDE SEQUENCE [LARGE SCALE GENOMIC DNA]</scope>
    <source>
        <strain evidence="1 2">UI 12758</strain>
    </source>
</reference>
<dbReference type="EMBL" id="AHNR02000076">
    <property type="protein sequence ID" value="EKR52778.1"/>
    <property type="molecule type" value="Genomic_DNA"/>
</dbReference>
<comment type="caution">
    <text evidence="1">The sequence shown here is derived from an EMBL/GenBank/DDBJ whole genome shotgun (WGS) entry which is preliminary data.</text>
</comment>
<name>A0A0E2DAT1_LEPIR</name>
<dbReference type="Proteomes" id="UP000001340">
    <property type="component" value="Unassembled WGS sequence"/>
</dbReference>
<gene>
    <name evidence="1" type="ORF">LEP1GSC105_1905</name>
</gene>
<sequence length="38" mass="4581">MEYSLLSIYSFKNFATFINNKLNKRTFVDKNLSTYIQK</sequence>
<protein>
    <submittedName>
        <fullName evidence="1">Uncharacterized protein</fullName>
    </submittedName>
</protein>
<organism evidence="1 2">
    <name type="scientific">Leptospira interrogans str. UI 12758</name>
    <dbReference type="NCBI Taxonomy" id="1049938"/>
    <lineage>
        <taxon>Bacteria</taxon>
        <taxon>Pseudomonadati</taxon>
        <taxon>Spirochaetota</taxon>
        <taxon>Spirochaetia</taxon>
        <taxon>Leptospirales</taxon>
        <taxon>Leptospiraceae</taxon>
        <taxon>Leptospira</taxon>
    </lineage>
</organism>
<proteinExistence type="predicted"/>
<dbReference type="AlphaFoldDB" id="A0A0E2DAT1"/>
<accession>A0A0E2DAT1</accession>